<sequence length="272" mass="31219">MWLRVTTFPDKEMAMELTSKLRNSGARVEVREIVEWDFEERYFLRGNLSELEEYEEAQDWKNYSEIIREILKGRMEVSEFEREFLKRASPENYEKVVKLKDESLGDEEFLDAMEAAFRVSLLMSSVYSFLKANGIEVGEDYIEGELPEDPTIIIELDEEVEGCEKGYFLQLTPAWDVNVDILSVLTKDVELEGLDGVVIDAAARIVMNVIAGLEETNDIEKLKEYTSGIIEDADNLDGELYVDAEEVYEAILKSLEKAGIVRVSGRKVKLRK</sequence>
<dbReference type="RefSeq" id="WP_048094934.1">
    <property type="nucleotide sequence ID" value="NZ_CP006577.1"/>
</dbReference>
<evidence type="ECO:0000313" key="1">
    <source>
        <dbReference type="EMBL" id="AIG97227.1"/>
    </source>
</evidence>
<dbReference type="KEGG" id="afg:AFULGI_00004130"/>
<dbReference type="AlphaFoldDB" id="A0A075WCE3"/>
<protein>
    <submittedName>
        <fullName evidence="1">Uncharacterized protein</fullName>
    </submittedName>
</protein>
<name>A0A075WCE3_ARCFL</name>
<dbReference type="GeneID" id="24793947"/>
<gene>
    <name evidence="1" type="ORF">AFULGI_00004130</name>
</gene>
<evidence type="ECO:0000313" key="2">
    <source>
        <dbReference type="Proteomes" id="UP000028501"/>
    </source>
</evidence>
<reference evidence="1 2" key="1">
    <citation type="submission" date="2013-07" db="EMBL/GenBank/DDBJ databases">
        <title>Genome of Archaeoglobus fulgidus.</title>
        <authorList>
            <person name="Fiebig A."/>
            <person name="Birkeland N.-K."/>
        </authorList>
    </citation>
    <scope>NUCLEOTIDE SEQUENCE [LARGE SCALE GENOMIC DNA]</scope>
    <source>
        <strain evidence="1 2">DSM 8774</strain>
    </source>
</reference>
<proteinExistence type="predicted"/>
<dbReference type="EMBL" id="CP006577">
    <property type="protein sequence ID" value="AIG97227.1"/>
    <property type="molecule type" value="Genomic_DNA"/>
</dbReference>
<accession>A0A075WCE3</accession>
<dbReference type="HOGENOM" id="CLU_1021573_0_0_2"/>
<dbReference type="Proteomes" id="UP000028501">
    <property type="component" value="Chromosome"/>
</dbReference>
<organism evidence="1 2">
    <name type="scientific">Archaeoglobus fulgidus DSM 8774</name>
    <dbReference type="NCBI Taxonomy" id="1344584"/>
    <lineage>
        <taxon>Archaea</taxon>
        <taxon>Methanobacteriati</taxon>
        <taxon>Methanobacteriota</taxon>
        <taxon>Archaeoglobi</taxon>
        <taxon>Archaeoglobales</taxon>
        <taxon>Archaeoglobaceae</taxon>
        <taxon>Archaeoglobus</taxon>
    </lineage>
</organism>